<gene>
    <name evidence="2" type="ORF">BLW93_01545</name>
</gene>
<name>A0A1R1MMZ9_9BACT</name>
<evidence type="ECO:0000313" key="2">
    <source>
        <dbReference type="EMBL" id="OMH41202.1"/>
    </source>
</evidence>
<organism evidence="2 3">
    <name type="scientific">Desulfurobacterium indicum</name>
    <dbReference type="NCBI Taxonomy" id="1914305"/>
    <lineage>
        <taxon>Bacteria</taxon>
        <taxon>Pseudomonadati</taxon>
        <taxon>Aquificota</taxon>
        <taxon>Aquificia</taxon>
        <taxon>Desulfurobacteriales</taxon>
        <taxon>Desulfurobacteriaceae</taxon>
        <taxon>Desulfurobacterium</taxon>
    </lineage>
</organism>
<dbReference type="Proteomes" id="UP000187408">
    <property type="component" value="Unassembled WGS sequence"/>
</dbReference>
<keyword evidence="1" id="KW-0732">Signal</keyword>
<reference evidence="2 3" key="1">
    <citation type="submission" date="2016-10" db="EMBL/GenBank/DDBJ databases">
        <title>Genome sequence of a sulfur-reducing bacterium Desulfurobacterium indicum K6013.</title>
        <authorList>
            <person name="Cao J."/>
            <person name="Shao Z."/>
            <person name="Alain K."/>
            <person name="Jebbar M."/>
        </authorList>
    </citation>
    <scope>NUCLEOTIDE SEQUENCE [LARGE SCALE GENOMIC DNA]</scope>
    <source>
        <strain evidence="2 3">K6013</strain>
    </source>
</reference>
<evidence type="ECO:0000256" key="1">
    <source>
        <dbReference type="SAM" id="SignalP"/>
    </source>
</evidence>
<evidence type="ECO:0008006" key="4">
    <source>
        <dbReference type="Google" id="ProtNLM"/>
    </source>
</evidence>
<keyword evidence="3" id="KW-1185">Reference proteome</keyword>
<feature type="signal peptide" evidence="1">
    <location>
        <begin position="1"/>
        <end position="20"/>
    </location>
</feature>
<dbReference type="Gene3D" id="3.40.50.10610">
    <property type="entry name" value="ABC-type transport auxiliary lipoprotein component"/>
    <property type="match status" value="1"/>
</dbReference>
<accession>A0A1R1MMZ9</accession>
<dbReference type="RefSeq" id="WP_076712359.1">
    <property type="nucleotide sequence ID" value="NZ_MOEN01000003.1"/>
</dbReference>
<dbReference type="OrthoDB" id="9791579at2"/>
<dbReference type="STRING" id="1914305.BLW93_01545"/>
<dbReference type="EMBL" id="MOEN01000003">
    <property type="protein sequence ID" value="OMH41202.1"/>
    <property type="molecule type" value="Genomic_DNA"/>
</dbReference>
<comment type="caution">
    <text evidence="2">The sequence shown here is derived from an EMBL/GenBank/DDBJ whole genome shotgun (WGS) entry which is preliminary data.</text>
</comment>
<dbReference type="PROSITE" id="PS51257">
    <property type="entry name" value="PROKAR_LIPOPROTEIN"/>
    <property type="match status" value="1"/>
</dbReference>
<sequence>MKKLALAGLFVISMLSGCMTEVNKTPVIISENSSCAVMPFINYSETPLAGESAASIAFGVLKSKGYNVSKAFDSKEKDFDSLEIKNIERQLKTEGYTCVIGGYVNEWRYKTGIDGEPAVSVTIYVENLKTGNVISTLTVSGTSWGHKSIGVLYQELLNKEF</sequence>
<dbReference type="AlphaFoldDB" id="A0A1R1MMZ9"/>
<evidence type="ECO:0000313" key="3">
    <source>
        <dbReference type="Proteomes" id="UP000187408"/>
    </source>
</evidence>
<feature type="chain" id="PRO_5013340061" description="Penicillin-binding protein activator LpoB" evidence="1">
    <location>
        <begin position="21"/>
        <end position="161"/>
    </location>
</feature>
<protein>
    <recommendedName>
        <fullName evidence="4">Penicillin-binding protein activator LpoB</fullName>
    </recommendedName>
</protein>
<proteinExistence type="predicted"/>